<feature type="domain" description="IPT/TIG" evidence="2">
    <location>
        <begin position="51"/>
        <end position="161"/>
    </location>
</feature>
<dbReference type="PANTHER" id="PTHR22625">
    <property type="entry name" value="PLEXIN"/>
    <property type="match status" value="1"/>
</dbReference>
<evidence type="ECO:0000256" key="1">
    <source>
        <dbReference type="SAM" id="Phobius"/>
    </source>
</evidence>
<dbReference type="PANTHER" id="PTHR22625:SF70">
    <property type="entry name" value="PLEXIN A, ISOFORM A"/>
    <property type="match status" value="1"/>
</dbReference>
<protein>
    <recommendedName>
        <fullName evidence="2">IPT/TIG domain-containing protein</fullName>
    </recommendedName>
</protein>
<dbReference type="EMBL" id="KB295847">
    <property type="protein sequence ID" value="ELU12579.1"/>
    <property type="molecule type" value="Genomic_DNA"/>
</dbReference>
<dbReference type="Pfam" id="PF01833">
    <property type="entry name" value="TIG"/>
    <property type="match status" value="1"/>
</dbReference>
<dbReference type="Gene3D" id="2.60.40.10">
    <property type="entry name" value="Immunoglobulins"/>
    <property type="match status" value="1"/>
</dbReference>
<accession>R7V214</accession>
<dbReference type="Proteomes" id="UP000014760">
    <property type="component" value="Unassembled WGS sequence"/>
</dbReference>
<dbReference type="AlphaFoldDB" id="R7V214"/>
<dbReference type="HOGENOM" id="CLU_076973_0_0_1"/>
<dbReference type="SMART" id="SM00429">
    <property type="entry name" value="IPT"/>
    <property type="match status" value="1"/>
</dbReference>
<dbReference type="GO" id="GO:0017154">
    <property type="term" value="F:semaphorin receptor activity"/>
    <property type="evidence" value="ECO:0007669"/>
    <property type="project" value="InterPro"/>
</dbReference>
<name>R7V214_CAPTE</name>
<keyword evidence="1" id="KW-1133">Transmembrane helix</keyword>
<evidence type="ECO:0000313" key="4">
    <source>
        <dbReference type="EnsemblMetazoa" id="CapteP201627"/>
    </source>
</evidence>
<dbReference type="EnsemblMetazoa" id="CapteT201627">
    <property type="protein sequence ID" value="CapteP201627"/>
    <property type="gene ID" value="CapteG201627"/>
</dbReference>
<organism evidence="3">
    <name type="scientific">Capitella teleta</name>
    <name type="common">Polychaete worm</name>
    <dbReference type="NCBI Taxonomy" id="283909"/>
    <lineage>
        <taxon>Eukaryota</taxon>
        <taxon>Metazoa</taxon>
        <taxon>Spiralia</taxon>
        <taxon>Lophotrochozoa</taxon>
        <taxon>Annelida</taxon>
        <taxon>Polychaeta</taxon>
        <taxon>Sedentaria</taxon>
        <taxon>Scolecida</taxon>
        <taxon>Capitellidae</taxon>
        <taxon>Capitella</taxon>
    </lineage>
</organism>
<dbReference type="OrthoDB" id="9985181at2759"/>
<dbReference type="SUPFAM" id="SSF81296">
    <property type="entry name" value="E set domains"/>
    <property type="match status" value="1"/>
</dbReference>
<keyword evidence="5" id="KW-1185">Reference proteome</keyword>
<keyword evidence="1" id="KW-0472">Membrane</keyword>
<dbReference type="GO" id="GO:0005886">
    <property type="term" value="C:plasma membrane"/>
    <property type="evidence" value="ECO:0007669"/>
    <property type="project" value="TreeGrafter"/>
</dbReference>
<proteinExistence type="predicted"/>
<reference evidence="5" key="1">
    <citation type="submission" date="2012-12" db="EMBL/GenBank/DDBJ databases">
        <authorList>
            <person name="Hellsten U."/>
            <person name="Grimwood J."/>
            <person name="Chapman J.A."/>
            <person name="Shapiro H."/>
            <person name="Aerts A."/>
            <person name="Otillar R.P."/>
            <person name="Terry A.Y."/>
            <person name="Boore J.L."/>
            <person name="Simakov O."/>
            <person name="Marletaz F."/>
            <person name="Cho S.-J."/>
            <person name="Edsinger-Gonzales E."/>
            <person name="Havlak P."/>
            <person name="Kuo D.-H."/>
            <person name="Larsson T."/>
            <person name="Lv J."/>
            <person name="Arendt D."/>
            <person name="Savage R."/>
            <person name="Osoegawa K."/>
            <person name="de Jong P."/>
            <person name="Lindberg D.R."/>
            <person name="Seaver E.C."/>
            <person name="Weisblat D.A."/>
            <person name="Putnam N.H."/>
            <person name="Grigoriev I.V."/>
            <person name="Rokhsar D.S."/>
        </authorList>
    </citation>
    <scope>NUCLEOTIDE SEQUENCE</scope>
    <source>
        <strain evidence="5">I ESC-2004</strain>
    </source>
</reference>
<dbReference type="EMBL" id="AMQN01005376">
    <property type="status" value="NOT_ANNOTATED_CDS"/>
    <property type="molecule type" value="Genomic_DNA"/>
</dbReference>
<feature type="transmembrane region" description="Helical" evidence="1">
    <location>
        <begin position="280"/>
        <end position="305"/>
    </location>
</feature>
<dbReference type="GO" id="GO:0002116">
    <property type="term" value="C:semaphorin receptor complex"/>
    <property type="evidence" value="ECO:0007669"/>
    <property type="project" value="TreeGrafter"/>
</dbReference>
<sequence length="314" mass="34989">MSSATLDAYVFETEPVNASHTVPIQVIIPTRNGTHNISLGQSFTYEYHSEQPTVRDLHPKALIAEGGTKVTVVGTNFAPERNPRMNLTQNTITANTSGVQVTFGEVNYPIMPCTVRNESEMSCITPRLQLPSVDEFGSFKVGYRFGFIFDGLEYDQGSSKENDVTRVTTSTTIEISIVELPWIKDHNWSPYDETKKESLELVMMWGQFQHEAVVRVGGIASEITKRYDNKVLFFPPDEVWLDGKFECQTSSVSYSVEVQAGNINQVVGCLKYTSTSGASLTMILSIAVCVIIVVTVVSIISCYVIRKRTNKNRE</sequence>
<gene>
    <name evidence="3" type="ORF">CAPTEDRAFT_201627</name>
</gene>
<dbReference type="InterPro" id="IPR031148">
    <property type="entry name" value="Plexin"/>
</dbReference>
<evidence type="ECO:0000313" key="5">
    <source>
        <dbReference type="Proteomes" id="UP000014760"/>
    </source>
</evidence>
<dbReference type="InterPro" id="IPR014756">
    <property type="entry name" value="Ig_E-set"/>
</dbReference>
<evidence type="ECO:0000259" key="2">
    <source>
        <dbReference type="SMART" id="SM00429"/>
    </source>
</evidence>
<keyword evidence="1" id="KW-0812">Transmembrane</keyword>
<reference evidence="3 5" key="2">
    <citation type="journal article" date="2013" name="Nature">
        <title>Insights into bilaterian evolution from three spiralian genomes.</title>
        <authorList>
            <person name="Simakov O."/>
            <person name="Marletaz F."/>
            <person name="Cho S.J."/>
            <person name="Edsinger-Gonzales E."/>
            <person name="Havlak P."/>
            <person name="Hellsten U."/>
            <person name="Kuo D.H."/>
            <person name="Larsson T."/>
            <person name="Lv J."/>
            <person name="Arendt D."/>
            <person name="Savage R."/>
            <person name="Osoegawa K."/>
            <person name="de Jong P."/>
            <person name="Grimwood J."/>
            <person name="Chapman J.A."/>
            <person name="Shapiro H."/>
            <person name="Aerts A."/>
            <person name="Otillar R.P."/>
            <person name="Terry A.Y."/>
            <person name="Boore J.L."/>
            <person name="Grigoriev I.V."/>
            <person name="Lindberg D.R."/>
            <person name="Seaver E.C."/>
            <person name="Weisblat D.A."/>
            <person name="Putnam N.H."/>
            <person name="Rokhsar D.S."/>
        </authorList>
    </citation>
    <scope>NUCLEOTIDE SEQUENCE</scope>
    <source>
        <strain evidence="3 5">I ESC-2004</strain>
    </source>
</reference>
<evidence type="ECO:0000313" key="3">
    <source>
        <dbReference type="EMBL" id="ELU12579.1"/>
    </source>
</evidence>
<dbReference type="InterPro" id="IPR002909">
    <property type="entry name" value="IPT_dom"/>
</dbReference>
<dbReference type="InterPro" id="IPR013783">
    <property type="entry name" value="Ig-like_fold"/>
</dbReference>
<dbReference type="GO" id="GO:0030334">
    <property type="term" value="P:regulation of cell migration"/>
    <property type="evidence" value="ECO:0007669"/>
    <property type="project" value="TreeGrafter"/>
</dbReference>
<reference evidence="4" key="3">
    <citation type="submission" date="2015-06" db="UniProtKB">
        <authorList>
            <consortium name="EnsemblMetazoa"/>
        </authorList>
    </citation>
    <scope>IDENTIFICATION</scope>
</reference>